<evidence type="ECO:0000313" key="1">
    <source>
        <dbReference type="EMBL" id="GFH88017.1"/>
    </source>
</evidence>
<sequence length="35" mass="4117">MSNPIVTVKPSIGLRPYIRYYWVLKYRDSTLETGV</sequence>
<evidence type="ECO:0000313" key="2">
    <source>
        <dbReference type="Proteomes" id="UP000491181"/>
    </source>
</evidence>
<comment type="caution">
    <text evidence="1">The sequence shown here is derived from an EMBL/GenBank/DDBJ whole genome shotgun (WGS) entry which is preliminary data.</text>
</comment>
<gene>
    <name evidence="1" type="ORF">IMSAGC001_03452</name>
</gene>
<reference evidence="1 2" key="1">
    <citation type="journal article" date="2020" name="Microbiome">
        <title>Single-cell genomics of uncultured bacteria reveals dietary fiber responders in the mouse gut microbiota.</title>
        <authorList>
            <person name="Chijiiwa R."/>
            <person name="Hosokawa M."/>
            <person name="Kogawa M."/>
            <person name="Nishikawa Y."/>
            <person name="Ide K."/>
            <person name="Sakanashi C."/>
            <person name="Takahashi K."/>
            <person name="Takeyama H."/>
        </authorList>
    </citation>
    <scope>NUCLEOTIDE SEQUENCE [LARGE SCALE GENOMIC DNA]</scope>
    <source>
        <strain evidence="1">IMSAGC_001</strain>
    </source>
</reference>
<organism evidence="1 2">
    <name type="scientific">Bacteroides acidifaciens</name>
    <dbReference type="NCBI Taxonomy" id="85831"/>
    <lineage>
        <taxon>Bacteria</taxon>
        <taxon>Pseudomonadati</taxon>
        <taxon>Bacteroidota</taxon>
        <taxon>Bacteroidia</taxon>
        <taxon>Bacteroidales</taxon>
        <taxon>Bacteroidaceae</taxon>
        <taxon>Bacteroides</taxon>
    </lineage>
</organism>
<dbReference type="Proteomes" id="UP000491181">
    <property type="component" value="Unassembled WGS sequence"/>
</dbReference>
<dbReference type="EMBL" id="BLLS01000147">
    <property type="protein sequence ID" value="GFH88017.1"/>
    <property type="molecule type" value="Genomic_DNA"/>
</dbReference>
<accession>A0A7J0A6T5</accession>
<proteinExistence type="predicted"/>
<protein>
    <submittedName>
        <fullName evidence="1">Uncharacterized protein</fullName>
    </submittedName>
</protein>
<name>A0A7J0A6T5_9BACE</name>
<dbReference type="AlphaFoldDB" id="A0A7J0A6T5"/>